<accession>X1DRI2</accession>
<feature type="non-terminal residue" evidence="1">
    <location>
        <position position="113"/>
    </location>
</feature>
<proteinExistence type="predicted"/>
<protein>
    <submittedName>
        <fullName evidence="1">Uncharacterized protein</fullName>
    </submittedName>
</protein>
<sequence length="113" mass="12931">MHAITHTRDLQYLPDEFCLFSFGANNVENLAKRFFGDVNVAGTKEDVEIVDNYTTPAFLQGYLRTFFGYSRKWRGSVGSLTQTCEEDKGVYGLLTQFKKLDEKDQKDVKFVIG</sequence>
<reference evidence="1" key="1">
    <citation type="journal article" date="2014" name="Front. Microbiol.">
        <title>High frequency of phylogenetically diverse reductive dehalogenase-homologous genes in deep subseafloor sedimentary metagenomes.</title>
        <authorList>
            <person name="Kawai M."/>
            <person name="Futagami T."/>
            <person name="Toyoda A."/>
            <person name="Takaki Y."/>
            <person name="Nishi S."/>
            <person name="Hori S."/>
            <person name="Arai W."/>
            <person name="Tsubouchi T."/>
            <person name="Morono Y."/>
            <person name="Uchiyama I."/>
            <person name="Ito T."/>
            <person name="Fujiyama A."/>
            <person name="Inagaki F."/>
            <person name="Takami H."/>
        </authorList>
    </citation>
    <scope>NUCLEOTIDE SEQUENCE</scope>
    <source>
        <strain evidence="1">Expedition CK06-06</strain>
    </source>
</reference>
<evidence type="ECO:0000313" key="1">
    <source>
        <dbReference type="EMBL" id="GAH10870.1"/>
    </source>
</evidence>
<gene>
    <name evidence="1" type="ORF">S01H4_59744</name>
</gene>
<organism evidence="1">
    <name type="scientific">marine sediment metagenome</name>
    <dbReference type="NCBI Taxonomy" id="412755"/>
    <lineage>
        <taxon>unclassified sequences</taxon>
        <taxon>metagenomes</taxon>
        <taxon>ecological metagenomes</taxon>
    </lineage>
</organism>
<name>X1DRI2_9ZZZZ</name>
<dbReference type="EMBL" id="BART01035091">
    <property type="protein sequence ID" value="GAH10870.1"/>
    <property type="molecule type" value="Genomic_DNA"/>
</dbReference>
<comment type="caution">
    <text evidence="1">The sequence shown here is derived from an EMBL/GenBank/DDBJ whole genome shotgun (WGS) entry which is preliminary data.</text>
</comment>
<dbReference type="AlphaFoldDB" id="X1DRI2"/>